<gene>
    <name evidence="2" type="ORF">GCM10009717_06910</name>
</gene>
<keyword evidence="3" id="KW-1185">Reference proteome</keyword>
<comment type="caution">
    <text evidence="2">The sequence shown here is derived from an EMBL/GenBank/DDBJ whole genome shotgun (WGS) entry which is preliminary data.</text>
</comment>
<organism evidence="2 3">
    <name type="scientific">Agromyces allii</name>
    <dbReference type="NCBI Taxonomy" id="393607"/>
    <lineage>
        <taxon>Bacteria</taxon>
        <taxon>Bacillati</taxon>
        <taxon>Actinomycetota</taxon>
        <taxon>Actinomycetes</taxon>
        <taxon>Micrococcales</taxon>
        <taxon>Microbacteriaceae</taxon>
        <taxon>Agromyces</taxon>
    </lineage>
</organism>
<feature type="region of interest" description="Disordered" evidence="1">
    <location>
        <begin position="54"/>
        <end position="81"/>
    </location>
</feature>
<dbReference type="InterPro" id="IPR032716">
    <property type="entry name" value="ACC_epsilon"/>
</dbReference>
<evidence type="ECO:0000313" key="2">
    <source>
        <dbReference type="EMBL" id="GAA1943143.1"/>
    </source>
</evidence>
<proteinExistence type="predicted"/>
<sequence length="81" mass="8431">MSTPDEDSIEADAAARAAAIRFTTRGVTDEEAAAVTAVLLAAIDAETETHAVDAGRSAWARSSGSLRSVDPRGTRWSRSIG</sequence>
<reference evidence="2 3" key="1">
    <citation type="journal article" date="2019" name="Int. J. Syst. Evol. Microbiol.">
        <title>The Global Catalogue of Microorganisms (GCM) 10K type strain sequencing project: providing services to taxonomists for standard genome sequencing and annotation.</title>
        <authorList>
            <consortium name="The Broad Institute Genomics Platform"/>
            <consortium name="The Broad Institute Genome Sequencing Center for Infectious Disease"/>
            <person name="Wu L."/>
            <person name="Ma J."/>
        </authorList>
    </citation>
    <scope>NUCLEOTIDE SEQUENCE [LARGE SCALE GENOMIC DNA]</scope>
    <source>
        <strain evidence="2 3">JCM 13584</strain>
    </source>
</reference>
<evidence type="ECO:0000313" key="3">
    <source>
        <dbReference type="Proteomes" id="UP001499954"/>
    </source>
</evidence>
<dbReference type="Proteomes" id="UP001499954">
    <property type="component" value="Unassembled WGS sequence"/>
</dbReference>
<dbReference type="RefSeq" id="WP_157414827.1">
    <property type="nucleotide sequence ID" value="NZ_BAAAMK010000001.1"/>
</dbReference>
<feature type="compositionally biased region" description="Low complexity" evidence="1">
    <location>
        <begin position="54"/>
        <end position="68"/>
    </location>
</feature>
<evidence type="ECO:0000256" key="1">
    <source>
        <dbReference type="SAM" id="MobiDB-lite"/>
    </source>
</evidence>
<accession>A0ABN2Q616</accession>
<dbReference type="Pfam" id="PF13822">
    <property type="entry name" value="ACC_epsilon"/>
    <property type="match status" value="1"/>
</dbReference>
<evidence type="ECO:0008006" key="4">
    <source>
        <dbReference type="Google" id="ProtNLM"/>
    </source>
</evidence>
<name>A0ABN2Q616_9MICO</name>
<dbReference type="EMBL" id="BAAAMK010000001">
    <property type="protein sequence ID" value="GAA1943143.1"/>
    <property type="molecule type" value="Genomic_DNA"/>
</dbReference>
<protein>
    <recommendedName>
        <fullName evidence="4">Acyl-CoA carboxylase subunit epsilon</fullName>
    </recommendedName>
</protein>